<dbReference type="Proteomes" id="UP000275267">
    <property type="component" value="Unassembled WGS sequence"/>
</dbReference>
<dbReference type="SUPFAM" id="SSF101690">
    <property type="entry name" value="PAZ domain"/>
    <property type="match status" value="1"/>
</dbReference>
<sequence>MARIANIDGGRKSGDAALGVNGMAEADAVEDTTPRSEAAGLPSLASMERSNRTPSQLLPGRRGCCSIPITDRRIVRLASPPPLLPWRTEAAAREAVAILGTGAIRTTPGEAARRRLRTRLRRCWGTARAPTQQARPHRWSIRLRLRPGRSPSGGGLRLRLSTAATLALQQAAASDDEEEGASESMRGLAHPSLGTVVFGNKLKEFLADSNLFHFDVAITPKPKSTAVNREVLAELIKLYGKTSLGGKLAVYDGSTALYTAGPLPFESQKFVVQMAFTENKEKGSYLLPFQFIVWTLSSRSQYESLVEQTSATFSSSCVDDRWTFLIKPYSFLMLCSGTVHPGDITGCLQFPGNIIFTEAIVALSRSFFSTMFGRKGEIGEGPQWLCRPHMGLSPNTDIAATCFSKPVTVIRFVEQFLGIHDSSRPLSGRDCVKIKKALIGVCIETTYLDDQIRKYKIKGITSIPMSQIIIPTGEKGMRKTVVEYFLEKYGYKLNYVCWPCLQVGSDSCPLYLPMEVCMIIEGKRYYKKLKESEVITDMVRHNKYAEGTFAQQFGIKPSSNLVPVPPHVIPPPPLLKYHDCSREKTPEVHPDTPPYDFVNLIKSLTCIHDEGSLPGSEEREKKEKESNIERDVCKVFKKISVGISRKLVKFGSKDETWKFHLPSLLYEVIICRPLAVFAYIPLDLILGGGQARFDRWLLPQELRNPYLPTSTAWVSFLNSFSRYLIHQLLVCVCREGHEALGITWDDAFTTSDIWLCNGGVMINPNVPSREYEAGGGQADYDTLYHIISTSFYDFYSRRYPLYLRSLLHELETCPDENRRQHSFVTFLINRPALISYTDRMEIYTSTGTMFRQLPLNHRQTLNTLLNIQEYDSWGLAVDLIPDLSTTYNYGGIPHYGDSLSSCLQFGRNYLSHFATRFLKNAGAALVLNLEFLLPCVLRIMILDFQGPPEWYILSVLENTNADRVNVLL</sequence>
<dbReference type="InterPro" id="IPR003100">
    <property type="entry name" value="PAZ_dom"/>
</dbReference>
<proteinExistence type="predicted"/>
<comment type="caution">
    <text evidence="3">The sequence shown here is derived from an EMBL/GenBank/DDBJ whole genome shotgun (WGS) entry which is preliminary data.</text>
</comment>
<organism evidence="3 4">
    <name type="scientific">Panicum miliaceum</name>
    <name type="common">Proso millet</name>
    <name type="synonym">Broomcorn millet</name>
    <dbReference type="NCBI Taxonomy" id="4540"/>
    <lineage>
        <taxon>Eukaryota</taxon>
        <taxon>Viridiplantae</taxon>
        <taxon>Streptophyta</taxon>
        <taxon>Embryophyta</taxon>
        <taxon>Tracheophyta</taxon>
        <taxon>Spermatophyta</taxon>
        <taxon>Magnoliopsida</taxon>
        <taxon>Liliopsida</taxon>
        <taxon>Poales</taxon>
        <taxon>Poaceae</taxon>
        <taxon>PACMAD clade</taxon>
        <taxon>Panicoideae</taxon>
        <taxon>Panicodae</taxon>
        <taxon>Paniceae</taxon>
        <taxon>Panicinae</taxon>
        <taxon>Panicum</taxon>
        <taxon>Panicum sect. Panicum</taxon>
    </lineage>
</organism>
<dbReference type="SMART" id="SM00949">
    <property type="entry name" value="PAZ"/>
    <property type="match status" value="1"/>
</dbReference>
<dbReference type="InterPro" id="IPR032474">
    <property type="entry name" value="Argonaute_N"/>
</dbReference>
<keyword evidence="4" id="KW-1185">Reference proteome</keyword>
<protein>
    <recommendedName>
        <fullName evidence="2">PAZ domain-containing protein</fullName>
    </recommendedName>
</protein>
<dbReference type="CDD" id="cd02846">
    <property type="entry name" value="PAZ_argonaute_like"/>
    <property type="match status" value="1"/>
</dbReference>
<dbReference type="EMBL" id="PQIB02000007">
    <property type="protein sequence ID" value="RLN07398.1"/>
    <property type="molecule type" value="Genomic_DNA"/>
</dbReference>
<name>A0A3L6RNT3_PANMI</name>
<dbReference type="AlphaFoldDB" id="A0A3L6RNT3"/>
<evidence type="ECO:0000259" key="2">
    <source>
        <dbReference type="PROSITE" id="PS50821"/>
    </source>
</evidence>
<evidence type="ECO:0000313" key="3">
    <source>
        <dbReference type="EMBL" id="RLN07398.1"/>
    </source>
</evidence>
<accession>A0A3L6RNT3</accession>
<dbReference type="Gene3D" id="2.170.260.10">
    <property type="entry name" value="paz domain"/>
    <property type="match status" value="1"/>
</dbReference>
<evidence type="ECO:0000313" key="4">
    <source>
        <dbReference type="Proteomes" id="UP000275267"/>
    </source>
</evidence>
<dbReference type="Pfam" id="PF16486">
    <property type="entry name" value="ArgoN"/>
    <property type="match status" value="1"/>
</dbReference>
<dbReference type="GO" id="GO:0003723">
    <property type="term" value="F:RNA binding"/>
    <property type="evidence" value="ECO:0007669"/>
    <property type="project" value="InterPro"/>
</dbReference>
<dbReference type="Pfam" id="PF02170">
    <property type="entry name" value="PAZ"/>
    <property type="match status" value="1"/>
</dbReference>
<evidence type="ECO:0000256" key="1">
    <source>
        <dbReference type="SAM" id="MobiDB-lite"/>
    </source>
</evidence>
<feature type="domain" description="PAZ" evidence="2">
    <location>
        <begin position="408"/>
        <end position="521"/>
    </location>
</feature>
<feature type="region of interest" description="Disordered" evidence="1">
    <location>
        <begin position="26"/>
        <end position="57"/>
    </location>
</feature>
<dbReference type="PANTHER" id="PTHR22891">
    <property type="entry name" value="EUKARYOTIC TRANSLATION INITIATION FACTOR 2C"/>
    <property type="match status" value="1"/>
</dbReference>
<gene>
    <name evidence="3" type="ORF">C2845_PM11G24510</name>
</gene>
<dbReference type="InterPro" id="IPR036085">
    <property type="entry name" value="PAZ_dom_sf"/>
</dbReference>
<reference evidence="4" key="1">
    <citation type="journal article" date="2019" name="Nat. Commun.">
        <title>The genome of broomcorn millet.</title>
        <authorList>
            <person name="Zou C."/>
            <person name="Miki D."/>
            <person name="Li D."/>
            <person name="Tang Q."/>
            <person name="Xiao L."/>
            <person name="Rajput S."/>
            <person name="Deng P."/>
            <person name="Jia W."/>
            <person name="Huang R."/>
            <person name="Zhang M."/>
            <person name="Sun Y."/>
            <person name="Hu J."/>
            <person name="Fu X."/>
            <person name="Schnable P.S."/>
            <person name="Li F."/>
            <person name="Zhang H."/>
            <person name="Feng B."/>
            <person name="Zhu X."/>
            <person name="Liu R."/>
            <person name="Schnable J.C."/>
            <person name="Zhu J.-K."/>
            <person name="Zhang H."/>
        </authorList>
    </citation>
    <scope>NUCLEOTIDE SEQUENCE [LARGE SCALE GENOMIC DNA]</scope>
</reference>
<dbReference type="STRING" id="4540.A0A3L6RNT3"/>
<dbReference type="PROSITE" id="PS50821">
    <property type="entry name" value="PAZ"/>
    <property type="match status" value="1"/>
</dbReference>
<dbReference type="OrthoDB" id="1722920at2759"/>